<dbReference type="EMBL" id="PYGA01000025">
    <property type="protein sequence ID" value="PSK89661.1"/>
    <property type="molecule type" value="Genomic_DNA"/>
</dbReference>
<dbReference type="Proteomes" id="UP000240542">
    <property type="component" value="Unassembled WGS sequence"/>
</dbReference>
<evidence type="ECO:0000313" key="4">
    <source>
        <dbReference type="Proteomes" id="UP000240542"/>
    </source>
</evidence>
<proteinExistence type="predicted"/>
<keyword evidence="4" id="KW-1185">Reference proteome</keyword>
<organism evidence="3 4">
    <name type="scientific">Murinocardiopsis flavida</name>
    <dbReference type="NCBI Taxonomy" id="645275"/>
    <lineage>
        <taxon>Bacteria</taxon>
        <taxon>Bacillati</taxon>
        <taxon>Actinomycetota</taxon>
        <taxon>Actinomycetes</taxon>
        <taxon>Streptosporangiales</taxon>
        <taxon>Nocardiopsidaceae</taxon>
        <taxon>Murinocardiopsis</taxon>
    </lineage>
</organism>
<dbReference type="Gene3D" id="3.30.1540.10">
    <property type="entry name" value="formyl-coa transferase, domain 3"/>
    <property type="match status" value="1"/>
</dbReference>
<evidence type="ECO:0000313" key="3">
    <source>
        <dbReference type="EMBL" id="PSK89661.1"/>
    </source>
</evidence>
<dbReference type="Pfam" id="PF02515">
    <property type="entry name" value="CoA_transf_3"/>
    <property type="match status" value="1"/>
</dbReference>
<dbReference type="Gene3D" id="3.40.50.10540">
    <property type="entry name" value="Crotonobetainyl-coa:carnitine coa-transferase, domain 1"/>
    <property type="match status" value="1"/>
</dbReference>
<dbReference type="RefSeq" id="WP_106586107.1">
    <property type="nucleotide sequence ID" value="NZ_PYGA01000025.1"/>
</dbReference>
<protein>
    <submittedName>
        <fullName evidence="3">Crotonobetainyl-CoA:carnitine CoA-transferase CaiB-like acyl-CoA transferase</fullName>
    </submittedName>
</protein>
<evidence type="ECO:0000256" key="1">
    <source>
        <dbReference type="ARBA" id="ARBA00022679"/>
    </source>
</evidence>
<dbReference type="SUPFAM" id="SSF89796">
    <property type="entry name" value="CoA-transferase family III (CaiB/BaiF)"/>
    <property type="match status" value="1"/>
</dbReference>
<keyword evidence="1 3" id="KW-0808">Transferase</keyword>
<name>A0A2P8CXF2_9ACTN</name>
<dbReference type="PANTHER" id="PTHR48207:SF4">
    <property type="entry name" value="BLL6097 PROTEIN"/>
    <property type="match status" value="1"/>
</dbReference>
<dbReference type="InterPro" id="IPR003673">
    <property type="entry name" value="CoA-Trfase_fam_III"/>
</dbReference>
<evidence type="ECO:0000256" key="2">
    <source>
        <dbReference type="SAM" id="MobiDB-lite"/>
    </source>
</evidence>
<accession>A0A2P8CXF2</accession>
<dbReference type="OrthoDB" id="4251672at2"/>
<gene>
    <name evidence="3" type="ORF">CLV63_12555</name>
</gene>
<reference evidence="3 4" key="1">
    <citation type="submission" date="2018-03" db="EMBL/GenBank/DDBJ databases">
        <title>Genomic Encyclopedia of Archaeal and Bacterial Type Strains, Phase II (KMG-II): from individual species to whole genera.</title>
        <authorList>
            <person name="Goeker M."/>
        </authorList>
    </citation>
    <scope>NUCLEOTIDE SEQUENCE [LARGE SCALE GENOMIC DNA]</scope>
    <source>
        <strain evidence="3 4">DSM 45312</strain>
    </source>
</reference>
<feature type="region of interest" description="Disordered" evidence="2">
    <location>
        <begin position="50"/>
        <end position="73"/>
    </location>
</feature>
<dbReference type="InterPro" id="IPR044855">
    <property type="entry name" value="CoA-Trfase_III_dom3_sf"/>
</dbReference>
<dbReference type="GO" id="GO:0008410">
    <property type="term" value="F:CoA-transferase activity"/>
    <property type="evidence" value="ECO:0007669"/>
    <property type="project" value="TreeGrafter"/>
</dbReference>
<dbReference type="InterPro" id="IPR023606">
    <property type="entry name" value="CoA-Trfase_III_dom_1_sf"/>
</dbReference>
<dbReference type="AlphaFoldDB" id="A0A2P8CXF2"/>
<dbReference type="InterPro" id="IPR050483">
    <property type="entry name" value="CoA-transferase_III_domain"/>
</dbReference>
<dbReference type="PANTHER" id="PTHR48207">
    <property type="entry name" value="SUCCINATE--HYDROXYMETHYLGLUTARATE COA-TRANSFERASE"/>
    <property type="match status" value="1"/>
</dbReference>
<sequence length="406" mass="42571">MGAGEAAPGPDGARGPLAGVRVLDLTSVLLGPYCTRTLGDMGAEVIKVEPPEGDPVRRLGPARSPGMGGTHLNLNRGKRSVVLDLKRAEARGAALRLAADCDVFVHNMRPSAAARLGLAYADVAAAAPGIVYCAAPGFGTEGPYRDRPAYDDMMQAASGIAALQARDGEAPRYVATVLADKVTGLMAATGILGALHRQRTTGVGGEVEVPMFETMASFLMAEHLYGAAFEPALGPVGYQRVTSPHRRPHATADGHIGVMPYTDRHWAAFFHAADRPDLAADPRFRDLAGRTAHIDALYEEVGAIVRTRPTAEWLRILRAADVPVSDVVAPADLLDDDHLRAVGLFETAAHPTEGAVRTVRGPVRFGADPAPAPPHAERLGESTAEILRAAGLDDAAIARLSAAPEG</sequence>
<comment type="caution">
    <text evidence="3">The sequence shown here is derived from an EMBL/GenBank/DDBJ whole genome shotgun (WGS) entry which is preliminary data.</text>
</comment>